<dbReference type="WBParaSite" id="RSKR_0000201600.1">
    <property type="protein sequence ID" value="RSKR_0000201600.1"/>
    <property type="gene ID" value="RSKR_0000201600"/>
</dbReference>
<sequence length="627" mass="72208">MHSGKLPSFRPKTLDPTKSIAVYDINEINDADELSAASRDITKMPTGMEKDEENESHLQHAIVAMQLTTSGLDTKQSSDSVIPTPKVFVVDQEYYENIYKTIPEEVFTQANYLRLPARYYIETDKPDYDANEGDIEWLKTKQHISIDDFETIMYKLENASSESSICNPDYALNHCKYPETIVEAVYELWLTRRSKASESGCHSLIPRIKTECKKEGPGVSNPYVCFRRRAEKMQTRRNRKCDEEAYEKLLGPVGFALNKINSINACVFRREESKYAVIRDEKEIFNRRNEFDAESQKQFSRQYLSRAAIRQRNQVNSSSIDGDDSDSNQKMTDKMFKDEQLKKKRLRKRKQSGMYTDSENGHVTKNWIRQTAEEFNSNNFIGSRRDKTSNKKRPSENHENEGQFQFKRKRGCSYRAPIPFDSVQQDSSYKPPAGSLHKHPVSTNHGAYNQNSIFFATDVSSTFYPVHYTSKVTGKLVRQYVRRRLGRCGQIYIEPLDPSKLKKVGNYDGYNIHEGPSICLDTPSTSFKNKWRPPQFKDEKKQETDNKHLHQPPNYCRYDEDEEVRVWPTGNGYISSNAISTKCSPNSFSSSSPIKMSGEDAKPIVNGNLDKSVEMEMEFLDSDHPVS</sequence>
<reference evidence="2" key="1">
    <citation type="submission" date="2016-11" db="UniProtKB">
        <authorList>
            <consortium name="WormBaseParasite"/>
        </authorList>
    </citation>
    <scope>IDENTIFICATION</scope>
    <source>
        <strain evidence="2">KR3021</strain>
    </source>
</reference>
<accession>A0AC35TMA3</accession>
<evidence type="ECO:0000313" key="2">
    <source>
        <dbReference type="WBParaSite" id="RSKR_0000201600.1"/>
    </source>
</evidence>
<name>A0AC35TMA3_9BILA</name>
<protein>
    <submittedName>
        <fullName evidence="2">Enhancer of polycomb-like protein</fullName>
    </submittedName>
</protein>
<dbReference type="Proteomes" id="UP000095286">
    <property type="component" value="Unplaced"/>
</dbReference>
<organism evidence="1 2">
    <name type="scientific">Rhabditophanes sp. KR3021</name>
    <dbReference type="NCBI Taxonomy" id="114890"/>
    <lineage>
        <taxon>Eukaryota</taxon>
        <taxon>Metazoa</taxon>
        <taxon>Ecdysozoa</taxon>
        <taxon>Nematoda</taxon>
        <taxon>Chromadorea</taxon>
        <taxon>Rhabditida</taxon>
        <taxon>Tylenchina</taxon>
        <taxon>Panagrolaimomorpha</taxon>
        <taxon>Strongyloidoidea</taxon>
        <taxon>Alloionematidae</taxon>
        <taxon>Rhabditophanes</taxon>
    </lineage>
</organism>
<evidence type="ECO:0000313" key="1">
    <source>
        <dbReference type="Proteomes" id="UP000095286"/>
    </source>
</evidence>
<proteinExistence type="predicted"/>